<feature type="region of interest" description="Disordered" evidence="1">
    <location>
        <begin position="1"/>
        <end position="20"/>
    </location>
</feature>
<dbReference type="RefSeq" id="WP_345055987.1">
    <property type="nucleotide sequence ID" value="NZ_BAABDK010000023.1"/>
</dbReference>
<proteinExistence type="predicted"/>
<name>A0ABP7UEJ2_9BACT</name>
<reference evidence="3" key="1">
    <citation type="journal article" date="2019" name="Int. J. Syst. Evol. Microbiol.">
        <title>The Global Catalogue of Microorganisms (GCM) 10K type strain sequencing project: providing services to taxonomists for standard genome sequencing and annotation.</title>
        <authorList>
            <consortium name="The Broad Institute Genomics Platform"/>
            <consortium name="The Broad Institute Genome Sequencing Center for Infectious Disease"/>
            <person name="Wu L."/>
            <person name="Ma J."/>
        </authorList>
    </citation>
    <scope>NUCLEOTIDE SEQUENCE [LARGE SCALE GENOMIC DNA]</scope>
    <source>
        <strain evidence="3">JCM 17225</strain>
    </source>
</reference>
<evidence type="ECO:0000313" key="2">
    <source>
        <dbReference type="EMBL" id="GAA4041621.1"/>
    </source>
</evidence>
<sequence>MSITQFKARKWRKATENASPGPWKAGIGPDLLLRIASLGPGDAGPTVCTLDGSDEETAGADARFLVAAREAMPRLLAEPFWVPIGPEARLPQENQLILLAVEGRAEPVVVTFTHFRNEPHWGGPQSGNVTYWRALPSPPGV</sequence>
<dbReference type="EMBL" id="BAABDK010000023">
    <property type="protein sequence ID" value="GAA4041621.1"/>
    <property type="molecule type" value="Genomic_DNA"/>
</dbReference>
<comment type="caution">
    <text evidence="2">The sequence shown here is derived from an EMBL/GenBank/DDBJ whole genome shotgun (WGS) entry which is preliminary data.</text>
</comment>
<evidence type="ECO:0000256" key="1">
    <source>
        <dbReference type="SAM" id="MobiDB-lite"/>
    </source>
</evidence>
<organism evidence="2 3">
    <name type="scientific">Hymenobacter glaciei</name>
    <dbReference type="NCBI Taxonomy" id="877209"/>
    <lineage>
        <taxon>Bacteria</taxon>
        <taxon>Pseudomonadati</taxon>
        <taxon>Bacteroidota</taxon>
        <taxon>Cytophagia</taxon>
        <taxon>Cytophagales</taxon>
        <taxon>Hymenobacteraceae</taxon>
        <taxon>Hymenobacter</taxon>
    </lineage>
</organism>
<keyword evidence="3" id="KW-1185">Reference proteome</keyword>
<evidence type="ECO:0008006" key="4">
    <source>
        <dbReference type="Google" id="ProtNLM"/>
    </source>
</evidence>
<protein>
    <recommendedName>
        <fullName evidence="4">DUF551 domain-containing protein</fullName>
    </recommendedName>
</protein>
<evidence type="ECO:0000313" key="3">
    <source>
        <dbReference type="Proteomes" id="UP001501469"/>
    </source>
</evidence>
<gene>
    <name evidence="2" type="ORF">GCM10022409_29540</name>
</gene>
<dbReference type="Proteomes" id="UP001501469">
    <property type="component" value="Unassembled WGS sequence"/>
</dbReference>
<accession>A0ABP7UEJ2</accession>